<keyword evidence="2" id="KW-1185">Reference proteome</keyword>
<reference evidence="2" key="1">
    <citation type="submission" date="2018-09" db="EMBL/GenBank/DDBJ databases">
        <authorList>
            <person name="Kim I."/>
        </authorList>
    </citation>
    <scope>NUCLEOTIDE SEQUENCE [LARGE SCALE GENOMIC DNA]</scope>
    <source>
        <strain evidence="2">DD4a</strain>
    </source>
</reference>
<dbReference type="InterPro" id="IPR016024">
    <property type="entry name" value="ARM-type_fold"/>
</dbReference>
<evidence type="ECO:0000313" key="2">
    <source>
        <dbReference type="Proteomes" id="UP000265742"/>
    </source>
</evidence>
<dbReference type="Proteomes" id="UP000265742">
    <property type="component" value="Unassembled WGS sequence"/>
</dbReference>
<dbReference type="SUPFAM" id="SSF48371">
    <property type="entry name" value="ARM repeat"/>
    <property type="match status" value="1"/>
</dbReference>
<protein>
    <submittedName>
        <fullName evidence="1">HEAT repeat domain-containing protein</fullName>
    </submittedName>
</protein>
<organism evidence="1 2">
    <name type="scientific">Amnibacterium setariae</name>
    <dbReference type="NCBI Taxonomy" id="2306585"/>
    <lineage>
        <taxon>Bacteria</taxon>
        <taxon>Bacillati</taxon>
        <taxon>Actinomycetota</taxon>
        <taxon>Actinomycetes</taxon>
        <taxon>Micrococcales</taxon>
        <taxon>Microbacteriaceae</taxon>
        <taxon>Amnibacterium</taxon>
    </lineage>
</organism>
<accession>A0A3A1TXE4</accession>
<name>A0A3A1TXE4_9MICO</name>
<comment type="caution">
    <text evidence="1">The sequence shown here is derived from an EMBL/GenBank/DDBJ whole genome shotgun (WGS) entry which is preliminary data.</text>
</comment>
<gene>
    <name evidence="1" type="ORF">D1781_09840</name>
</gene>
<dbReference type="InterPro" id="IPR011989">
    <property type="entry name" value="ARM-like"/>
</dbReference>
<dbReference type="OrthoDB" id="9134742at2"/>
<dbReference type="Gene3D" id="1.25.10.10">
    <property type="entry name" value="Leucine-rich Repeat Variant"/>
    <property type="match status" value="1"/>
</dbReference>
<dbReference type="AlphaFoldDB" id="A0A3A1TXE4"/>
<evidence type="ECO:0000313" key="1">
    <source>
        <dbReference type="EMBL" id="RIX28862.1"/>
    </source>
</evidence>
<proteinExistence type="predicted"/>
<sequence length="220" mass="23725">MNPSELTTALRHESGSTRLRAAMAAGTTPDPDVVDVLVERSGVEPDFFVRDMLTWALTRLPADLTVPRLVAELSSPFPQARSQSLHTLTKLADPRSRPALTPALVHDEEDEVARAAWRLAVVLVPADIAGEPEAVAEDLATELGRRGPEAKRSLTRAMTSLGEAARPVLERIAEQGAFAQRVHAGATLLILDDPRREFMAAMAEARRTAIDVGPTEPDAS</sequence>
<dbReference type="EMBL" id="QXTG01000002">
    <property type="protein sequence ID" value="RIX28862.1"/>
    <property type="molecule type" value="Genomic_DNA"/>
</dbReference>